<evidence type="ECO:0000313" key="3">
    <source>
        <dbReference type="Proteomes" id="UP000606724"/>
    </source>
</evidence>
<organism evidence="2 3">
    <name type="scientific">Psychrobacter communis</name>
    <dbReference type="NCBI Taxonomy" id="2762238"/>
    <lineage>
        <taxon>Bacteria</taxon>
        <taxon>Pseudomonadati</taxon>
        <taxon>Pseudomonadota</taxon>
        <taxon>Gammaproteobacteria</taxon>
        <taxon>Moraxellales</taxon>
        <taxon>Moraxellaceae</taxon>
        <taxon>Psychrobacter</taxon>
    </lineage>
</organism>
<reference evidence="2 3" key="1">
    <citation type="submission" date="2020-08" db="EMBL/GenBank/DDBJ databases">
        <title>A Genomic Blueprint of the Chicken Gut Microbiome.</title>
        <authorList>
            <person name="Gilroy R."/>
            <person name="Ravi A."/>
            <person name="Getino M."/>
            <person name="Pursley I."/>
            <person name="Horton D.L."/>
            <person name="Alikhan N.-F."/>
            <person name="Baker D."/>
            <person name="Gharbi K."/>
            <person name="Hall N."/>
            <person name="Watson M."/>
            <person name="Adriaenssens E.M."/>
            <person name="Foster-Nyarko E."/>
            <person name="Jarju S."/>
            <person name="Secka A."/>
            <person name="Antonio M."/>
            <person name="Oren A."/>
            <person name="Chaudhuri R."/>
            <person name="La Ragione R.M."/>
            <person name="Hildebrand F."/>
            <person name="Pallen M.J."/>
        </authorList>
    </citation>
    <scope>NUCLEOTIDE SEQUENCE [LARGE SCALE GENOMIC DNA]</scope>
    <source>
        <strain evidence="2 3">Sa4CVA2</strain>
    </source>
</reference>
<keyword evidence="3" id="KW-1185">Reference proteome</keyword>
<name>A0ABR8RH60_9GAMM</name>
<evidence type="ECO:0000256" key="1">
    <source>
        <dbReference type="SAM" id="MobiDB-lite"/>
    </source>
</evidence>
<proteinExistence type="predicted"/>
<dbReference type="Proteomes" id="UP000606724">
    <property type="component" value="Unassembled WGS sequence"/>
</dbReference>
<comment type="caution">
    <text evidence="2">The sequence shown here is derived from an EMBL/GenBank/DDBJ whole genome shotgun (WGS) entry which is preliminary data.</text>
</comment>
<gene>
    <name evidence="2" type="ORF">H9653_03515</name>
</gene>
<accession>A0ABR8RH60</accession>
<feature type="region of interest" description="Disordered" evidence="1">
    <location>
        <begin position="1"/>
        <end position="41"/>
    </location>
</feature>
<sequence length="84" mass="9649">MMTNNKTPDDKSSAENVEQHLGQLEKTEVTREQLSYSQEQPFSSDELRMLINEERLNELLADSDAFLVSLSGEIEDFEDKNKDP</sequence>
<dbReference type="EMBL" id="JACSQR010000005">
    <property type="protein sequence ID" value="MBD7947095.1"/>
    <property type="molecule type" value="Genomic_DNA"/>
</dbReference>
<feature type="compositionally biased region" description="Polar residues" evidence="1">
    <location>
        <begin position="32"/>
        <end position="41"/>
    </location>
</feature>
<protein>
    <submittedName>
        <fullName evidence="2">Uncharacterized protein</fullName>
    </submittedName>
</protein>
<evidence type="ECO:0000313" key="2">
    <source>
        <dbReference type="EMBL" id="MBD7947095.1"/>
    </source>
</evidence>